<keyword evidence="6 7" id="KW-0472">Membrane</keyword>
<evidence type="ECO:0000313" key="9">
    <source>
        <dbReference type="Proteomes" id="UP000290624"/>
    </source>
</evidence>
<feature type="transmembrane region" description="Helical" evidence="7">
    <location>
        <begin position="29"/>
        <end position="54"/>
    </location>
</feature>
<keyword evidence="3" id="KW-1003">Cell membrane</keyword>
<keyword evidence="4 7" id="KW-0812">Transmembrane</keyword>
<keyword evidence="9" id="KW-1185">Reference proteome</keyword>
<sequence>MGTIIAYIVIGLLGGAIAKAIMPGEQGGGWLATMVLGILGALVGGFLGGALLGVSYNSIFSFQGLITSIIGALIVLAVWGFVAKRRS</sequence>
<dbReference type="RefSeq" id="WP_129458807.1">
    <property type="nucleotide sequence ID" value="NZ_PPCV01000005.1"/>
</dbReference>
<dbReference type="PANTHER" id="PTHR33884">
    <property type="entry name" value="UPF0410 PROTEIN YMGE"/>
    <property type="match status" value="1"/>
</dbReference>
<feature type="transmembrane region" description="Helical" evidence="7">
    <location>
        <begin position="6"/>
        <end position="22"/>
    </location>
</feature>
<reference evidence="8 9" key="1">
    <citation type="submission" date="2018-01" db="EMBL/GenBank/DDBJ databases">
        <title>Lactibacter flavus gen. nov., sp. nov., a novel bacterium of the family Propionibacteriaceae isolated from raw milk and dairy products.</title>
        <authorList>
            <person name="Wenning M."/>
            <person name="Breitenwieser F."/>
            <person name="Huptas C."/>
            <person name="von Neubeck M."/>
            <person name="Busse H.-J."/>
            <person name="Scherer S."/>
        </authorList>
    </citation>
    <scope>NUCLEOTIDE SEQUENCE [LARGE SCALE GENOMIC DNA]</scope>
    <source>
        <strain evidence="8 9">VG341</strain>
    </source>
</reference>
<dbReference type="EMBL" id="PPCV01000005">
    <property type="protein sequence ID" value="RXW32068.1"/>
    <property type="molecule type" value="Genomic_DNA"/>
</dbReference>
<dbReference type="GO" id="GO:0005886">
    <property type="term" value="C:plasma membrane"/>
    <property type="evidence" value="ECO:0007669"/>
    <property type="project" value="UniProtKB-SubCell"/>
</dbReference>
<keyword evidence="5 7" id="KW-1133">Transmembrane helix</keyword>
<organism evidence="8 9">
    <name type="scientific">Propioniciclava flava</name>
    <dbReference type="NCBI Taxonomy" id="2072026"/>
    <lineage>
        <taxon>Bacteria</taxon>
        <taxon>Bacillati</taxon>
        <taxon>Actinomycetota</taxon>
        <taxon>Actinomycetes</taxon>
        <taxon>Propionibacteriales</taxon>
        <taxon>Propionibacteriaceae</taxon>
        <taxon>Propioniciclava</taxon>
    </lineage>
</organism>
<gene>
    <name evidence="8" type="ORF">C1706_08465</name>
</gene>
<name>A0A4V1Q7C1_9ACTN</name>
<evidence type="ECO:0000256" key="2">
    <source>
        <dbReference type="ARBA" id="ARBA00011006"/>
    </source>
</evidence>
<dbReference type="PANTHER" id="PTHR33884:SF3">
    <property type="entry name" value="UPF0410 PROTEIN YMGE"/>
    <property type="match status" value="1"/>
</dbReference>
<evidence type="ECO:0000256" key="7">
    <source>
        <dbReference type="SAM" id="Phobius"/>
    </source>
</evidence>
<evidence type="ECO:0000256" key="1">
    <source>
        <dbReference type="ARBA" id="ARBA00004651"/>
    </source>
</evidence>
<evidence type="ECO:0000256" key="4">
    <source>
        <dbReference type="ARBA" id="ARBA00022692"/>
    </source>
</evidence>
<dbReference type="Proteomes" id="UP000290624">
    <property type="component" value="Unassembled WGS sequence"/>
</dbReference>
<dbReference type="InterPro" id="IPR007341">
    <property type="entry name" value="Transgly_assoc"/>
</dbReference>
<dbReference type="OrthoDB" id="4568405at2"/>
<proteinExistence type="inferred from homology"/>
<evidence type="ECO:0000256" key="5">
    <source>
        <dbReference type="ARBA" id="ARBA00022989"/>
    </source>
</evidence>
<evidence type="ECO:0000313" key="8">
    <source>
        <dbReference type="EMBL" id="RXW32068.1"/>
    </source>
</evidence>
<protein>
    <submittedName>
        <fullName evidence="8">GlsB/YeaQ/YmgE family stress response membrane protein</fullName>
    </submittedName>
</protein>
<accession>A0A4V1Q7C1</accession>
<comment type="similarity">
    <text evidence="2">Belongs to the UPF0410 family.</text>
</comment>
<evidence type="ECO:0000256" key="3">
    <source>
        <dbReference type="ARBA" id="ARBA00022475"/>
    </source>
</evidence>
<comment type="subcellular location">
    <subcellularLocation>
        <location evidence="1">Cell membrane</location>
        <topology evidence="1">Multi-pass membrane protein</topology>
    </subcellularLocation>
</comment>
<comment type="caution">
    <text evidence="8">The sequence shown here is derived from an EMBL/GenBank/DDBJ whole genome shotgun (WGS) entry which is preliminary data.</text>
</comment>
<dbReference type="Pfam" id="PF04226">
    <property type="entry name" value="Transgly_assoc"/>
    <property type="match status" value="1"/>
</dbReference>
<feature type="transmembrane region" description="Helical" evidence="7">
    <location>
        <begin position="60"/>
        <end position="82"/>
    </location>
</feature>
<evidence type="ECO:0000256" key="6">
    <source>
        <dbReference type="ARBA" id="ARBA00023136"/>
    </source>
</evidence>
<dbReference type="AlphaFoldDB" id="A0A4V1Q7C1"/>